<dbReference type="InterPro" id="IPR010455">
    <property type="entry name" value="Phage_82_GpQ"/>
</dbReference>
<gene>
    <name evidence="2" type="ORF">D3C88_25295</name>
    <name evidence="1" type="ORF">GAI89_24660</name>
</gene>
<evidence type="ECO:0000313" key="1">
    <source>
        <dbReference type="EMBL" id="EFH6097783.1"/>
    </source>
</evidence>
<dbReference type="Pfam" id="PF06323">
    <property type="entry name" value="Phage_antiter_Q"/>
    <property type="match status" value="1"/>
</dbReference>
<evidence type="ECO:0000313" key="3">
    <source>
        <dbReference type="Proteomes" id="UP000284508"/>
    </source>
</evidence>
<reference evidence="1 4" key="2">
    <citation type="submission" date="2019-12" db="EMBL/GenBank/DDBJ databases">
        <authorList>
            <consortium name="NARMS: The National Antimicrobial Resistance Monitoring System"/>
        </authorList>
    </citation>
    <scope>NUCLEOTIDE SEQUENCE [LARGE SCALE GENOMIC DNA]</scope>
    <source>
        <strain evidence="1 4">CVM N19EC0510</strain>
    </source>
</reference>
<proteinExistence type="predicted"/>
<organism evidence="2 3">
    <name type="scientific">Escherichia coli</name>
    <dbReference type="NCBI Taxonomy" id="562"/>
    <lineage>
        <taxon>Bacteria</taxon>
        <taxon>Pseudomonadati</taxon>
        <taxon>Pseudomonadota</taxon>
        <taxon>Gammaproteobacteria</taxon>
        <taxon>Enterobacterales</taxon>
        <taxon>Enterobacteriaceae</taxon>
        <taxon>Escherichia</taxon>
    </lineage>
</organism>
<evidence type="ECO:0000313" key="4">
    <source>
        <dbReference type="Proteomes" id="UP000531463"/>
    </source>
</evidence>
<dbReference type="AlphaFoldDB" id="A0A330APM2"/>
<evidence type="ECO:0000313" key="2">
    <source>
        <dbReference type="EMBL" id="RIB39173.1"/>
    </source>
</evidence>
<dbReference type="Proteomes" id="UP000284508">
    <property type="component" value="Unassembled WGS sequence"/>
</dbReference>
<protein>
    <submittedName>
        <fullName evidence="2">Phage antitermination protein</fullName>
    </submittedName>
</protein>
<accession>A0A330APM2</accession>
<dbReference type="PIRSF" id="PIRSF004417">
    <property type="entry name" value="Anti_term_Q"/>
    <property type="match status" value="1"/>
</dbReference>
<dbReference type="EMBL" id="AASWKH010000039">
    <property type="protein sequence ID" value="EFH6097783.1"/>
    <property type="molecule type" value="Genomic_DNA"/>
</dbReference>
<name>A0A330APM2_ECOLX</name>
<reference evidence="2 3" key="1">
    <citation type="journal article" date="2018" name="BMC Microbiol.">
        <title>Genome sequencing of strains of the most prevalent clonal group of O1:K1:H7 Escherichia coli that causes neonatal meningitis in France.</title>
        <authorList>
            <person name="Geslain G."/>
            <person name="Birgy A."/>
            <person name="Adiba S."/>
            <person name="Magnan M."/>
            <person name="Courroux C."/>
            <person name="Levy C."/>
            <person name="Cohen R."/>
            <person name="Bidet P."/>
            <person name="Bonacorsi S."/>
        </authorList>
    </citation>
    <scope>NUCLEOTIDE SEQUENCE [LARGE SCALE GENOMIC DNA]</scope>
    <source>
        <strain evidence="2 3">S308</strain>
    </source>
</reference>
<comment type="caution">
    <text evidence="2">The sequence shown here is derived from an EMBL/GenBank/DDBJ whole genome shotgun (WGS) entry which is preliminary data.</text>
</comment>
<dbReference type="Proteomes" id="UP000531463">
    <property type="component" value="Unassembled WGS sequence"/>
</dbReference>
<sequence length="236" mass="27304">MELEYIRSCVSTALADVHYRQRGILEVQLEQMRLGRSGRFNNKPVRSISVGDDNSYEVSVPAEPVRFHQGKTFKQSSMLLTDIDFQSASWRRAIGQLNNEESAWLYYCYGCKPDYNNDVIVCQWLWLDFLVAHSGGGFKKMKASTKKAMRKLIYYAAQQVKSELTCAEAVDEREQDRHLSFLLNISIDSWRQDYKERWLLIKSRCLSLNRTALLNAAEKRSEIIKRHRAGSAILPL</sequence>
<dbReference type="EMBL" id="QXHA01001608">
    <property type="protein sequence ID" value="RIB39173.1"/>
    <property type="molecule type" value="Genomic_DNA"/>
</dbReference>
<dbReference type="RefSeq" id="WP_001542485.1">
    <property type="nucleotide sequence ID" value="NZ_BFHD01000084.1"/>
</dbReference>